<dbReference type="EMBL" id="JANGAC010000016">
    <property type="protein sequence ID" value="MCQ4924869.1"/>
    <property type="molecule type" value="Genomic_DNA"/>
</dbReference>
<evidence type="ECO:0000313" key="1">
    <source>
        <dbReference type="EMBL" id="MCQ4924869.1"/>
    </source>
</evidence>
<keyword evidence="2" id="KW-1185">Reference proteome</keyword>
<comment type="caution">
    <text evidence="1">The sequence shown here is derived from an EMBL/GenBank/DDBJ whole genome shotgun (WGS) entry which is preliminary data.</text>
</comment>
<sequence length="133" mass="15042">MGKLKISNTIRELSDTSWLAQIVKDKMDVEFERNGNSTKARSYSVLHSIINEADDPDNHNIYYADMGYSGKGIVICDIRDTKALSEDYMRSMLLGMQSNYTNDDESYIISVLITHDLNSATIKSISDLLYAMN</sequence>
<dbReference type="RefSeq" id="WP_256312459.1">
    <property type="nucleotide sequence ID" value="NZ_JANGAC010000016.1"/>
</dbReference>
<accession>A0ABT1SEM8</accession>
<reference evidence="1 2" key="1">
    <citation type="submission" date="2022-06" db="EMBL/GenBank/DDBJ databases">
        <title>Isolation of gut microbiota from human fecal samples.</title>
        <authorList>
            <person name="Pamer E.G."/>
            <person name="Barat B."/>
            <person name="Waligurski E."/>
            <person name="Medina S."/>
            <person name="Paddock L."/>
            <person name="Mostad J."/>
        </authorList>
    </citation>
    <scope>NUCLEOTIDE SEQUENCE [LARGE SCALE GENOMIC DNA]</scope>
    <source>
        <strain evidence="1 2">DFI.7.95</strain>
    </source>
</reference>
<protein>
    <submittedName>
        <fullName evidence="1">Uncharacterized protein</fullName>
    </submittedName>
</protein>
<name>A0ABT1SEM8_9FIRM</name>
<dbReference type="Proteomes" id="UP001524478">
    <property type="component" value="Unassembled WGS sequence"/>
</dbReference>
<evidence type="ECO:0000313" key="2">
    <source>
        <dbReference type="Proteomes" id="UP001524478"/>
    </source>
</evidence>
<organism evidence="1 2">
    <name type="scientific">Tissierella carlieri</name>
    <dbReference type="NCBI Taxonomy" id="689904"/>
    <lineage>
        <taxon>Bacteria</taxon>
        <taxon>Bacillati</taxon>
        <taxon>Bacillota</taxon>
        <taxon>Tissierellia</taxon>
        <taxon>Tissierellales</taxon>
        <taxon>Tissierellaceae</taxon>
        <taxon>Tissierella</taxon>
    </lineage>
</organism>
<gene>
    <name evidence="1" type="ORF">NE686_17335</name>
</gene>
<proteinExistence type="predicted"/>